<evidence type="ECO:0000256" key="1">
    <source>
        <dbReference type="ARBA" id="ARBA00010165"/>
    </source>
</evidence>
<dbReference type="InterPro" id="IPR002575">
    <property type="entry name" value="Aminoglycoside_PTrfase"/>
</dbReference>
<dbReference type="Pfam" id="PF01636">
    <property type="entry name" value="APH"/>
    <property type="match status" value="1"/>
</dbReference>
<dbReference type="PANTHER" id="PTHR34273:SF2">
    <property type="entry name" value="METHYLTHIORIBOSE KINASE"/>
    <property type="match status" value="1"/>
</dbReference>
<dbReference type="AlphaFoldDB" id="A0A934WWC9"/>
<dbReference type="PANTHER" id="PTHR34273">
    <property type="entry name" value="METHYLTHIORIBOSE KINASE"/>
    <property type="match status" value="1"/>
</dbReference>
<sequence>MIHLSSDKAILEEYLKEKSFLQAGEIIRSVEIPGEGNMNFTLRIQTAARTFILKQSREYVEKYPQVAAPKERVLREADFYQLISEKPHLKAMMPDILGLDTENSVMILEDLGTGTDYTNLYQQGENIAENELLELIDFATRLHNSFSAASASKAIPNREMRALNHEHMYSYPYLEENGLDLDDILPGLQEASLAYKHNTDLKYEAQKLGEIYLQNGDKLLHGDYFPGSWLKTKSGIRIIDPEFCFFGPAEFEIGVTIAHLLMAEQPEMLIQKALDSYTTKAPLNEGLRKKFTAGEIIRRILGLAQLPLSIDLEKRIALLEKAKNDLLSN</sequence>
<evidence type="ECO:0000256" key="4">
    <source>
        <dbReference type="ARBA" id="ARBA00022777"/>
    </source>
</evidence>
<comment type="caution">
    <text evidence="7">The sequence shown here is derived from an EMBL/GenBank/DDBJ whole genome shotgun (WGS) entry which is preliminary data.</text>
</comment>
<dbReference type="Gene3D" id="3.90.1200.10">
    <property type="match status" value="1"/>
</dbReference>
<dbReference type="Gene3D" id="3.30.200.20">
    <property type="entry name" value="Phosphorylase Kinase, domain 1"/>
    <property type="match status" value="1"/>
</dbReference>
<dbReference type="RefSeq" id="WP_201429780.1">
    <property type="nucleotide sequence ID" value="NZ_JAEQBW010000001.1"/>
</dbReference>
<keyword evidence="5" id="KW-0067">ATP-binding</keyword>
<accession>A0A934WWC9</accession>
<dbReference type="GO" id="GO:0016301">
    <property type="term" value="F:kinase activity"/>
    <property type="evidence" value="ECO:0007669"/>
    <property type="project" value="UniProtKB-KW"/>
</dbReference>
<keyword evidence="4" id="KW-0418">Kinase</keyword>
<proteinExistence type="inferred from homology"/>
<dbReference type="Proteomes" id="UP000611723">
    <property type="component" value="Unassembled WGS sequence"/>
</dbReference>
<evidence type="ECO:0000313" key="7">
    <source>
        <dbReference type="EMBL" id="MBK6264105.1"/>
    </source>
</evidence>
<dbReference type="GO" id="GO:0005524">
    <property type="term" value="F:ATP binding"/>
    <property type="evidence" value="ECO:0007669"/>
    <property type="project" value="UniProtKB-KW"/>
</dbReference>
<dbReference type="EMBL" id="JAEQBW010000001">
    <property type="protein sequence ID" value="MBK6264105.1"/>
    <property type="molecule type" value="Genomic_DNA"/>
</dbReference>
<protein>
    <submittedName>
        <fullName evidence="7">Phosphotransferase</fullName>
    </submittedName>
</protein>
<evidence type="ECO:0000313" key="8">
    <source>
        <dbReference type="Proteomes" id="UP000611723"/>
    </source>
</evidence>
<feature type="domain" description="Aminoglycoside phosphotransferase" evidence="6">
    <location>
        <begin position="34"/>
        <end position="277"/>
    </location>
</feature>
<evidence type="ECO:0000256" key="2">
    <source>
        <dbReference type="ARBA" id="ARBA00022679"/>
    </source>
</evidence>
<evidence type="ECO:0000259" key="6">
    <source>
        <dbReference type="Pfam" id="PF01636"/>
    </source>
</evidence>
<keyword evidence="3" id="KW-0547">Nucleotide-binding</keyword>
<organism evidence="7 8">
    <name type="scientific">Marivirga aurantiaca</name>
    <dbReference type="NCBI Taxonomy" id="2802615"/>
    <lineage>
        <taxon>Bacteria</taxon>
        <taxon>Pseudomonadati</taxon>
        <taxon>Bacteroidota</taxon>
        <taxon>Cytophagia</taxon>
        <taxon>Cytophagales</taxon>
        <taxon>Marivirgaceae</taxon>
        <taxon>Marivirga</taxon>
    </lineage>
</organism>
<gene>
    <name evidence="7" type="ORF">JKA74_03570</name>
</gene>
<dbReference type="InterPro" id="IPR011009">
    <property type="entry name" value="Kinase-like_dom_sf"/>
</dbReference>
<keyword evidence="2" id="KW-0808">Transferase</keyword>
<evidence type="ECO:0000256" key="5">
    <source>
        <dbReference type="ARBA" id="ARBA00022840"/>
    </source>
</evidence>
<keyword evidence="8" id="KW-1185">Reference proteome</keyword>
<evidence type="ECO:0000256" key="3">
    <source>
        <dbReference type="ARBA" id="ARBA00022741"/>
    </source>
</evidence>
<name>A0A934WWC9_9BACT</name>
<comment type="similarity">
    <text evidence="1">Belongs to the methylthioribose kinase family.</text>
</comment>
<dbReference type="SUPFAM" id="SSF56112">
    <property type="entry name" value="Protein kinase-like (PK-like)"/>
    <property type="match status" value="1"/>
</dbReference>
<reference evidence="7" key="1">
    <citation type="submission" date="2021-01" db="EMBL/GenBank/DDBJ databases">
        <title>Marivirga aurantiaca sp. nov., isolated from intertidal surface sediments.</title>
        <authorList>
            <person name="Zhang M."/>
        </authorList>
    </citation>
    <scope>NUCLEOTIDE SEQUENCE</scope>
    <source>
        <strain evidence="7">S37H4</strain>
    </source>
</reference>